<dbReference type="Proteomes" id="UP000230607">
    <property type="component" value="Chromosome 1"/>
</dbReference>
<accession>A0A2H1FCC2</accession>
<sequence>MYVILWKNITRSMATILYRELITPKHLSERENVLFCTSPVSFDTTRDEFANA</sequence>
<keyword evidence="2" id="KW-1185">Reference proteome</keyword>
<dbReference type="EMBL" id="LT841358">
    <property type="protein sequence ID" value="SMH70416.1"/>
    <property type="molecule type" value="Genomic_DNA"/>
</dbReference>
<proteinExistence type="predicted"/>
<protein>
    <submittedName>
        <fullName evidence="1">Uncharacterized protein</fullName>
    </submittedName>
</protein>
<evidence type="ECO:0000313" key="2">
    <source>
        <dbReference type="Proteomes" id="UP000230607"/>
    </source>
</evidence>
<evidence type="ECO:0000313" key="1">
    <source>
        <dbReference type="EMBL" id="SMH70416.1"/>
    </source>
</evidence>
<organism evidence="1 2">
    <name type="scientific">Candidatus Nitrosotalea okcheonensis</name>
    <dbReference type="NCBI Taxonomy" id="1903276"/>
    <lineage>
        <taxon>Archaea</taxon>
        <taxon>Nitrososphaerota</taxon>
        <taxon>Nitrososphaeria</taxon>
        <taxon>Nitrosotaleales</taxon>
        <taxon>Nitrosotaleaceae</taxon>
        <taxon>Nitrosotalea</taxon>
    </lineage>
</organism>
<dbReference type="AlphaFoldDB" id="A0A2H1FCC2"/>
<gene>
    <name evidence="1" type="ORF">NCS_10223</name>
</gene>
<name>A0A2H1FCC2_9ARCH</name>
<reference evidence="2" key="1">
    <citation type="submission" date="2017-03" db="EMBL/GenBank/DDBJ databases">
        <authorList>
            <person name="Herbold C."/>
        </authorList>
    </citation>
    <scope>NUCLEOTIDE SEQUENCE [LARGE SCALE GENOMIC DNA]</scope>
</reference>